<dbReference type="GO" id="GO:0051015">
    <property type="term" value="F:actin filament binding"/>
    <property type="evidence" value="ECO:0007669"/>
    <property type="project" value="TreeGrafter"/>
</dbReference>
<dbReference type="KEGG" id="cgob:115025596"/>
<reference evidence="3" key="1">
    <citation type="submission" date="2025-08" db="UniProtKB">
        <authorList>
            <consortium name="RefSeq"/>
        </authorList>
    </citation>
    <scope>IDENTIFICATION</scope>
</reference>
<name>A0A6J2RU30_COTGO</name>
<protein>
    <submittedName>
        <fullName evidence="3">Xin actin-binding repeat-containing protein 1-like</fullName>
    </submittedName>
</protein>
<keyword evidence="2" id="KW-1185">Reference proteome</keyword>
<evidence type="ECO:0000256" key="1">
    <source>
        <dbReference type="SAM" id="MobiDB-lite"/>
    </source>
</evidence>
<dbReference type="OrthoDB" id="6129702at2759"/>
<accession>A0A6J2RU30</accession>
<dbReference type="AlphaFoldDB" id="A0A6J2RU30"/>
<dbReference type="GeneID" id="115025596"/>
<proteinExistence type="predicted"/>
<dbReference type="GO" id="GO:0007015">
    <property type="term" value="P:actin filament organization"/>
    <property type="evidence" value="ECO:0007669"/>
    <property type="project" value="TreeGrafter"/>
</dbReference>
<sequence>MSALYLSKVVPQDSTRSLLKPAQDQSSASGKRSQLTKMSKDSEQRKDDPPPLPSAGHKPGPEDISGAHVPQFMPSQLSKEKLYQQRQKCELRRLLKHTHPELKMLNEVVDEELAEVLRLETGVTAGETGYEGEVLSRCLIFENCAQINKVSPYTPKMRTAERTMERGVVSKTSAVFEEHEERTCNESDKGIVEDDKTLGSSPDPNRECEEEMIKIDVQATRRIFESQSVNTSTPNPDNKCQGKVSISGDETGAVRKQKQEFEMYSKDNLHIENKSNTSTKSLDLTDQPNKQGPCVHIIGQSSDHVFSDRKGDSTGETVFEGEPTSSHDPEEFGKIIETSAALSQNNPFIPTNIEREHSFVHTSQSQSPAGDSGAAQDLLIANVKNRAHLFESMPFDQIRNQNKNEIETLVENIKETLNSLHHVNAIHSDGLIIEVNETMIAKKPNSHYQRVGLRLNMMRWLKVVHKTSYSSCYHGQT</sequence>
<gene>
    <name evidence="3" type="primary">LOC115025596</name>
</gene>
<feature type="region of interest" description="Disordered" evidence="1">
    <location>
        <begin position="226"/>
        <end position="253"/>
    </location>
</feature>
<dbReference type="PANTHER" id="PTHR22591">
    <property type="entry name" value="XIN"/>
    <property type="match status" value="1"/>
</dbReference>
<feature type="compositionally biased region" description="Polar residues" evidence="1">
    <location>
        <begin position="12"/>
        <end position="37"/>
    </location>
</feature>
<feature type="region of interest" description="Disordered" evidence="1">
    <location>
        <begin position="268"/>
        <end position="330"/>
    </location>
</feature>
<feature type="compositionally biased region" description="Polar residues" evidence="1">
    <location>
        <begin position="226"/>
        <end position="238"/>
    </location>
</feature>
<dbReference type="InterPro" id="IPR030072">
    <property type="entry name" value="XIRP1/XIRP2"/>
</dbReference>
<dbReference type="InParanoid" id="A0A6J2RU30"/>
<dbReference type="PANTHER" id="PTHR22591:SF2">
    <property type="entry name" value="XIN ACTIN-BINDING REPEAT-CONTAINING PROTEIN 1"/>
    <property type="match status" value="1"/>
</dbReference>
<organism evidence="2 3">
    <name type="scientific">Cottoperca gobio</name>
    <name type="common">Frogmouth</name>
    <name type="synonym">Aphritis gobio</name>
    <dbReference type="NCBI Taxonomy" id="56716"/>
    <lineage>
        <taxon>Eukaryota</taxon>
        <taxon>Metazoa</taxon>
        <taxon>Chordata</taxon>
        <taxon>Craniata</taxon>
        <taxon>Vertebrata</taxon>
        <taxon>Euteleostomi</taxon>
        <taxon>Actinopterygii</taxon>
        <taxon>Neopterygii</taxon>
        <taxon>Teleostei</taxon>
        <taxon>Neoteleostei</taxon>
        <taxon>Acanthomorphata</taxon>
        <taxon>Eupercaria</taxon>
        <taxon>Perciformes</taxon>
        <taxon>Notothenioidei</taxon>
        <taxon>Bovichtidae</taxon>
        <taxon>Cottoperca</taxon>
    </lineage>
</organism>
<feature type="compositionally biased region" description="Basic and acidic residues" evidence="1">
    <location>
        <begin position="38"/>
        <end position="49"/>
    </location>
</feature>
<feature type="region of interest" description="Disordered" evidence="1">
    <location>
        <begin position="1"/>
        <end position="69"/>
    </location>
</feature>
<dbReference type="GO" id="GO:0001725">
    <property type="term" value="C:stress fiber"/>
    <property type="evidence" value="ECO:0007669"/>
    <property type="project" value="TreeGrafter"/>
</dbReference>
<feature type="compositionally biased region" description="Polar residues" evidence="1">
    <location>
        <begin position="274"/>
        <end position="290"/>
    </location>
</feature>
<evidence type="ECO:0000313" key="2">
    <source>
        <dbReference type="Proteomes" id="UP000504630"/>
    </source>
</evidence>
<evidence type="ECO:0000313" key="3">
    <source>
        <dbReference type="RefSeq" id="XP_029313821.1"/>
    </source>
</evidence>
<dbReference type="GO" id="GO:0005925">
    <property type="term" value="C:focal adhesion"/>
    <property type="evidence" value="ECO:0007669"/>
    <property type="project" value="TreeGrafter"/>
</dbReference>
<dbReference type="RefSeq" id="XP_029313821.1">
    <property type="nucleotide sequence ID" value="XM_029457961.1"/>
</dbReference>
<dbReference type="Proteomes" id="UP000504630">
    <property type="component" value="Chromosome 20"/>
</dbReference>